<dbReference type="InterPro" id="IPR011706">
    <property type="entry name" value="Cu-oxidase_C"/>
</dbReference>
<gene>
    <name evidence="3" type="ORF">IW256_003913</name>
</gene>
<dbReference type="PROSITE" id="PS00080">
    <property type="entry name" value="MULTICOPPER_OXIDASE2"/>
    <property type="match status" value="1"/>
</dbReference>
<comment type="caution">
    <text evidence="3">The sequence shown here is derived from an EMBL/GenBank/DDBJ whole genome shotgun (WGS) entry which is preliminary data.</text>
</comment>
<proteinExistence type="predicted"/>
<dbReference type="InterPro" id="IPR002355">
    <property type="entry name" value="Cu_oxidase_Cu_BS"/>
</dbReference>
<keyword evidence="4" id="KW-1185">Reference proteome</keyword>
<keyword evidence="1" id="KW-0479">Metal-binding</keyword>
<feature type="domain" description="Plastocyanin-like" evidence="2">
    <location>
        <begin position="7"/>
        <end position="56"/>
    </location>
</feature>
<evidence type="ECO:0000313" key="3">
    <source>
        <dbReference type="EMBL" id="MBG6089800.1"/>
    </source>
</evidence>
<dbReference type="SUPFAM" id="SSF49503">
    <property type="entry name" value="Cupredoxins"/>
    <property type="match status" value="1"/>
</dbReference>
<sequence>MNGRPYQARGGQDTVQLPHGGEVVIRMEFLDFTGKYPFHCHILSHEDRGMMADIEVVR</sequence>
<accession>A0A931DGT1</accession>
<reference evidence="3" key="1">
    <citation type="submission" date="2020-11" db="EMBL/GenBank/DDBJ databases">
        <title>Sequencing the genomes of 1000 actinobacteria strains.</title>
        <authorList>
            <person name="Klenk H.-P."/>
        </authorList>
    </citation>
    <scope>NUCLEOTIDE SEQUENCE</scope>
    <source>
        <strain evidence="3">DSM 43175</strain>
    </source>
</reference>
<evidence type="ECO:0000256" key="1">
    <source>
        <dbReference type="ARBA" id="ARBA00022723"/>
    </source>
</evidence>
<dbReference type="GO" id="GO:0005507">
    <property type="term" value="F:copper ion binding"/>
    <property type="evidence" value="ECO:0007669"/>
    <property type="project" value="InterPro"/>
</dbReference>
<evidence type="ECO:0000259" key="2">
    <source>
        <dbReference type="Pfam" id="PF07731"/>
    </source>
</evidence>
<dbReference type="EMBL" id="JADOUA010000001">
    <property type="protein sequence ID" value="MBG6089800.1"/>
    <property type="molecule type" value="Genomic_DNA"/>
</dbReference>
<organism evidence="3 4">
    <name type="scientific">Actinomadura viridis</name>
    <dbReference type="NCBI Taxonomy" id="58110"/>
    <lineage>
        <taxon>Bacteria</taxon>
        <taxon>Bacillati</taxon>
        <taxon>Actinomycetota</taxon>
        <taxon>Actinomycetes</taxon>
        <taxon>Streptosporangiales</taxon>
        <taxon>Thermomonosporaceae</taxon>
        <taxon>Actinomadura</taxon>
    </lineage>
</organism>
<dbReference type="Pfam" id="PF07731">
    <property type="entry name" value="Cu-oxidase_2"/>
    <property type="match status" value="1"/>
</dbReference>
<evidence type="ECO:0000313" key="4">
    <source>
        <dbReference type="Proteomes" id="UP000614047"/>
    </source>
</evidence>
<name>A0A931DGT1_9ACTN</name>
<dbReference type="InterPro" id="IPR008972">
    <property type="entry name" value="Cupredoxin"/>
</dbReference>
<dbReference type="GO" id="GO:0016491">
    <property type="term" value="F:oxidoreductase activity"/>
    <property type="evidence" value="ECO:0007669"/>
    <property type="project" value="InterPro"/>
</dbReference>
<dbReference type="Proteomes" id="UP000614047">
    <property type="component" value="Unassembled WGS sequence"/>
</dbReference>
<protein>
    <submittedName>
        <fullName evidence="3">FtsP/CotA-like multicopper oxidase with cupredoxin domain</fullName>
    </submittedName>
</protein>
<dbReference type="Gene3D" id="2.60.40.420">
    <property type="entry name" value="Cupredoxins - blue copper proteins"/>
    <property type="match status" value="1"/>
</dbReference>
<dbReference type="AlphaFoldDB" id="A0A931DGT1"/>